<sequence>MDQIYDNRYYSAGSREPSPRRARTVQLGGSDYAGADRSMQRPTSASHSRAQMNTPTDRPPRSVRPAHSEHAQRSSAQTHEKPSRPSNRLSGSDFMHYANDNAVVKAIYDFTHGPQRGLFVGIVVALALVSLYFPVRDLYVAKRSSDILAKQVEIREQYNDDLQKSVDKLLSEEGIKDAASEDLGLVMPGEKRIEVQGLDDDSNASSSQKSSNAKKASEVAKEIEEVGKDAPWYIQALDMLFGFNGVEGQTVVSNGK</sequence>
<evidence type="ECO:0000256" key="2">
    <source>
        <dbReference type="SAM" id="Phobius"/>
    </source>
</evidence>
<evidence type="ECO:0000313" key="3">
    <source>
        <dbReference type="EMBL" id="CUN68172.1"/>
    </source>
</evidence>
<reference evidence="3 4" key="1">
    <citation type="submission" date="2015-09" db="EMBL/GenBank/DDBJ databases">
        <authorList>
            <consortium name="Pathogen Informatics"/>
        </authorList>
    </citation>
    <scope>NUCLEOTIDE SEQUENCE [LARGE SCALE GENOMIC DNA]</scope>
    <source>
        <strain evidence="3 4">2789STDY5608823</strain>
    </source>
</reference>
<feature type="transmembrane region" description="Helical" evidence="2">
    <location>
        <begin position="117"/>
        <end position="135"/>
    </location>
</feature>
<feature type="compositionally biased region" description="Polar residues" evidence="1">
    <location>
        <begin position="40"/>
        <end position="56"/>
    </location>
</feature>
<keyword evidence="2" id="KW-0812">Transmembrane</keyword>
<feature type="region of interest" description="Disordered" evidence="1">
    <location>
        <begin position="1"/>
        <end position="93"/>
    </location>
</feature>
<evidence type="ECO:0000313" key="4">
    <source>
        <dbReference type="Proteomes" id="UP000095468"/>
    </source>
</evidence>
<name>A0A173YVD9_9ACTN</name>
<organism evidence="3 4">
    <name type="scientific">Collinsella aerofaciens</name>
    <dbReference type="NCBI Taxonomy" id="74426"/>
    <lineage>
        <taxon>Bacteria</taxon>
        <taxon>Bacillati</taxon>
        <taxon>Actinomycetota</taxon>
        <taxon>Coriobacteriia</taxon>
        <taxon>Coriobacteriales</taxon>
        <taxon>Coriobacteriaceae</taxon>
        <taxon>Collinsella</taxon>
    </lineage>
</organism>
<proteinExistence type="predicted"/>
<protein>
    <recommendedName>
        <fullName evidence="5">Septum formation initiator</fullName>
    </recommendedName>
</protein>
<dbReference type="EMBL" id="CYYP01000003">
    <property type="protein sequence ID" value="CUN68172.1"/>
    <property type="molecule type" value="Genomic_DNA"/>
</dbReference>
<feature type="compositionally biased region" description="Low complexity" evidence="1">
    <location>
        <begin position="203"/>
        <end position="214"/>
    </location>
</feature>
<evidence type="ECO:0008006" key="5">
    <source>
        <dbReference type="Google" id="ProtNLM"/>
    </source>
</evidence>
<dbReference type="AlphaFoldDB" id="A0A173YVD9"/>
<dbReference type="RefSeq" id="WP_253276032.1">
    <property type="nucleotide sequence ID" value="NZ_CYYP01000003.1"/>
</dbReference>
<feature type="region of interest" description="Disordered" evidence="1">
    <location>
        <begin position="196"/>
        <end position="220"/>
    </location>
</feature>
<accession>A0A173YVD9</accession>
<evidence type="ECO:0000256" key="1">
    <source>
        <dbReference type="SAM" id="MobiDB-lite"/>
    </source>
</evidence>
<dbReference type="Proteomes" id="UP000095468">
    <property type="component" value="Unassembled WGS sequence"/>
</dbReference>
<keyword evidence="2" id="KW-1133">Transmembrane helix</keyword>
<keyword evidence="2" id="KW-0472">Membrane</keyword>
<feature type="compositionally biased region" description="Basic and acidic residues" evidence="1">
    <location>
        <begin position="66"/>
        <end position="83"/>
    </location>
</feature>
<gene>
    <name evidence="3" type="ORF">ERS852381_00540</name>
</gene>